<gene>
    <name evidence="2" type="ORF">BD410DRAFT_840843</name>
</gene>
<feature type="region of interest" description="Disordered" evidence="1">
    <location>
        <begin position="173"/>
        <end position="196"/>
    </location>
</feature>
<feature type="compositionally biased region" description="Polar residues" evidence="1">
    <location>
        <begin position="173"/>
        <end position="188"/>
    </location>
</feature>
<proteinExistence type="predicted"/>
<name>A0A4Y7Q1G9_9AGAM</name>
<accession>A0A4Y7Q1G9</accession>
<reference evidence="2 3" key="1">
    <citation type="submission" date="2018-06" db="EMBL/GenBank/DDBJ databases">
        <title>A transcriptomic atlas of mushroom development highlights an independent origin of complex multicellularity.</title>
        <authorList>
            <consortium name="DOE Joint Genome Institute"/>
            <person name="Krizsan K."/>
            <person name="Almasi E."/>
            <person name="Merenyi Z."/>
            <person name="Sahu N."/>
            <person name="Viragh M."/>
            <person name="Koszo T."/>
            <person name="Mondo S."/>
            <person name="Kiss B."/>
            <person name="Balint B."/>
            <person name="Kues U."/>
            <person name="Barry K."/>
            <person name="Hegedus J.C."/>
            <person name="Henrissat B."/>
            <person name="Johnson J."/>
            <person name="Lipzen A."/>
            <person name="Ohm R."/>
            <person name="Nagy I."/>
            <person name="Pangilinan J."/>
            <person name="Yan J."/>
            <person name="Xiong Y."/>
            <person name="Grigoriev I.V."/>
            <person name="Hibbett D.S."/>
            <person name="Nagy L.G."/>
        </authorList>
    </citation>
    <scope>NUCLEOTIDE SEQUENCE [LARGE SCALE GENOMIC DNA]</scope>
    <source>
        <strain evidence="2 3">SZMC22713</strain>
    </source>
</reference>
<protein>
    <recommendedName>
        <fullName evidence="4">PPPDE domain-containing protein</fullName>
    </recommendedName>
</protein>
<evidence type="ECO:0008006" key="4">
    <source>
        <dbReference type="Google" id="ProtNLM"/>
    </source>
</evidence>
<evidence type="ECO:0000313" key="2">
    <source>
        <dbReference type="EMBL" id="TDL21146.1"/>
    </source>
</evidence>
<dbReference type="EMBL" id="ML170183">
    <property type="protein sequence ID" value="TDL21146.1"/>
    <property type="molecule type" value="Genomic_DNA"/>
</dbReference>
<organism evidence="2 3">
    <name type="scientific">Rickenella mellea</name>
    <dbReference type="NCBI Taxonomy" id="50990"/>
    <lineage>
        <taxon>Eukaryota</taxon>
        <taxon>Fungi</taxon>
        <taxon>Dikarya</taxon>
        <taxon>Basidiomycota</taxon>
        <taxon>Agaricomycotina</taxon>
        <taxon>Agaricomycetes</taxon>
        <taxon>Hymenochaetales</taxon>
        <taxon>Rickenellaceae</taxon>
        <taxon>Rickenella</taxon>
    </lineage>
</organism>
<dbReference type="Proteomes" id="UP000294933">
    <property type="component" value="Unassembled WGS sequence"/>
</dbReference>
<evidence type="ECO:0000313" key="3">
    <source>
        <dbReference type="Proteomes" id="UP000294933"/>
    </source>
</evidence>
<sequence>MPSPLCIRENINAVGGKIMEEYPQPLHRDLNDERSIFVVTKRFDSSVARALAPILLPAKLRRHWAIAVADNTGVMTYFSIEDDNGEIKLCTDAFTPVEISQSLGTTRWSNGDITNLVNSWAIEMNTLFPSNGYALMTSNCHFFAQELRYKIDELMAGWAEQARVRRREPSSSMFGTLSRWSGAGSLTPTRERDSSA</sequence>
<keyword evidence="3" id="KW-1185">Reference proteome</keyword>
<evidence type="ECO:0000256" key="1">
    <source>
        <dbReference type="SAM" id="MobiDB-lite"/>
    </source>
</evidence>
<dbReference type="AlphaFoldDB" id="A0A4Y7Q1G9"/>
<dbReference type="VEuPathDB" id="FungiDB:BD410DRAFT_840843"/>